<evidence type="ECO:0000313" key="3">
    <source>
        <dbReference type="Proteomes" id="UP000799439"/>
    </source>
</evidence>
<gene>
    <name evidence="2" type="ORF">K461DRAFT_128196</name>
</gene>
<reference evidence="2" key="1">
    <citation type="journal article" date="2020" name="Stud. Mycol.">
        <title>101 Dothideomycetes genomes: a test case for predicting lifestyles and emergence of pathogens.</title>
        <authorList>
            <person name="Haridas S."/>
            <person name="Albert R."/>
            <person name="Binder M."/>
            <person name="Bloem J."/>
            <person name="Labutti K."/>
            <person name="Salamov A."/>
            <person name="Andreopoulos B."/>
            <person name="Baker S."/>
            <person name="Barry K."/>
            <person name="Bills G."/>
            <person name="Bluhm B."/>
            <person name="Cannon C."/>
            <person name="Castanera R."/>
            <person name="Culley D."/>
            <person name="Daum C."/>
            <person name="Ezra D."/>
            <person name="Gonzalez J."/>
            <person name="Henrissat B."/>
            <person name="Kuo A."/>
            <person name="Liang C."/>
            <person name="Lipzen A."/>
            <person name="Lutzoni F."/>
            <person name="Magnuson J."/>
            <person name="Mondo S."/>
            <person name="Nolan M."/>
            <person name="Ohm R."/>
            <person name="Pangilinan J."/>
            <person name="Park H.-J."/>
            <person name="Ramirez L."/>
            <person name="Alfaro M."/>
            <person name="Sun H."/>
            <person name="Tritt A."/>
            <person name="Yoshinaga Y."/>
            <person name="Zwiers L.-H."/>
            <person name="Turgeon B."/>
            <person name="Goodwin S."/>
            <person name="Spatafora J."/>
            <person name="Crous P."/>
            <person name="Grigoriev I."/>
        </authorList>
    </citation>
    <scope>NUCLEOTIDE SEQUENCE</scope>
    <source>
        <strain evidence="2">CBS 260.36</strain>
    </source>
</reference>
<evidence type="ECO:0000313" key="2">
    <source>
        <dbReference type="EMBL" id="KAF2154353.1"/>
    </source>
</evidence>
<comment type="caution">
    <text evidence="2">The sequence shown here is derived from an EMBL/GenBank/DDBJ whole genome shotgun (WGS) entry which is preliminary data.</text>
</comment>
<sequence>MPGSPHMHPCPLQPSSPGNPANSAAVGTSVKNFWYSTTVAHHALRRLINEQRLQLQVLAPATSPCSRRARHRKWSTHILLAFPLLHHACPRAHPPPWPLLRSRHAQPVPKDRHASYGAAFLVLLTLAIASSPIRRGNPPHLSRLPNPTEKSNKNRTSCCCVRGGNASTDRLILRRTSLVSAIYRCQPLTAINQTTSQRRSCLL</sequence>
<feature type="region of interest" description="Disordered" evidence="1">
    <location>
        <begin position="1"/>
        <end position="24"/>
    </location>
</feature>
<name>A0A9P4J8G0_9PEZI</name>
<dbReference type="AlphaFoldDB" id="A0A9P4J8G0"/>
<dbReference type="EMBL" id="ML996084">
    <property type="protein sequence ID" value="KAF2154353.1"/>
    <property type="molecule type" value="Genomic_DNA"/>
</dbReference>
<proteinExistence type="predicted"/>
<protein>
    <submittedName>
        <fullName evidence="2">Uncharacterized protein</fullName>
    </submittedName>
</protein>
<accession>A0A9P4J8G0</accession>
<organism evidence="2 3">
    <name type="scientific">Myriangium duriaei CBS 260.36</name>
    <dbReference type="NCBI Taxonomy" id="1168546"/>
    <lineage>
        <taxon>Eukaryota</taxon>
        <taxon>Fungi</taxon>
        <taxon>Dikarya</taxon>
        <taxon>Ascomycota</taxon>
        <taxon>Pezizomycotina</taxon>
        <taxon>Dothideomycetes</taxon>
        <taxon>Dothideomycetidae</taxon>
        <taxon>Myriangiales</taxon>
        <taxon>Myriangiaceae</taxon>
        <taxon>Myriangium</taxon>
    </lineage>
</organism>
<evidence type="ECO:0000256" key="1">
    <source>
        <dbReference type="SAM" id="MobiDB-lite"/>
    </source>
</evidence>
<keyword evidence="3" id="KW-1185">Reference proteome</keyword>
<feature type="region of interest" description="Disordered" evidence="1">
    <location>
        <begin position="136"/>
        <end position="155"/>
    </location>
</feature>
<dbReference type="Proteomes" id="UP000799439">
    <property type="component" value="Unassembled WGS sequence"/>
</dbReference>
<feature type="compositionally biased region" description="Polar residues" evidence="1">
    <location>
        <begin position="13"/>
        <end position="24"/>
    </location>
</feature>